<accession>A0A1R3GMK5</accession>
<organism evidence="1 2">
    <name type="scientific">Corchorus olitorius</name>
    <dbReference type="NCBI Taxonomy" id="93759"/>
    <lineage>
        <taxon>Eukaryota</taxon>
        <taxon>Viridiplantae</taxon>
        <taxon>Streptophyta</taxon>
        <taxon>Embryophyta</taxon>
        <taxon>Tracheophyta</taxon>
        <taxon>Spermatophyta</taxon>
        <taxon>Magnoliopsida</taxon>
        <taxon>eudicotyledons</taxon>
        <taxon>Gunneridae</taxon>
        <taxon>Pentapetalae</taxon>
        <taxon>rosids</taxon>
        <taxon>malvids</taxon>
        <taxon>Malvales</taxon>
        <taxon>Malvaceae</taxon>
        <taxon>Grewioideae</taxon>
        <taxon>Apeibeae</taxon>
        <taxon>Corchorus</taxon>
    </lineage>
</organism>
<comment type="caution">
    <text evidence="1">The sequence shown here is derived from an EMBL/GenBank/DDBJ whole genome shotgun (WGS) entry which is preliminary data.</text>
</comment>
<keyword evidence="2" id="KW-1185">Reference proteome</keyword>
<evidence type="ECO:0000313" key="2">
    <source>
        <dbReference type="Proteomes" id="UP000187203"/>
    </source>
</evidence>
<evidence type="ECO:0000313" key="1">
    <source>
        <dbReference type="EMBL" id="OMO59302.1"/>
    </source>
</evidence>
<sequence>MSFSNPWNPNTPLLIIDTLPSPPPSQNNTLPFMTFMLRLPAWTKSPPPLHHHPYYQPKHLPRKHPPLHNFHLHQIHYRLKTLKFTSLISMAQIPLIGSSKQSNTSHFTPSHRNSDSLWGEFEKLANQVDGLSPSSVLNCFIGGLLPQIQREMSVLKIHTLSEAGDCAALIEEKLADFSSSVPYPGKVPSITIGLQGNEFTLDLFLLDIWGAEVVLGVEWLSQLGPFLADYKALYMSFYDPFGHRVTLQGDKPTQVSPATCQ</sequence>
<protein>
    <submittedName>
        <fullName evidence="1">Uncharacterized protein</fullName>
    </submittedName>
</protein>
<dbReference type="Pfam" id="PF08284">
    <property type="entry name" value="RVP_2"/>
    <property type="match status" value="1"/>
</dbReference>
<reference evidence="2" key="1">
    <citation type="submission" date="2013-09" db="EMBL/GenBank/DDBJ databases">
        <title>Corchorus olitorius genome sequencing.</title>
        <authorList>
            <person name="Alam M."/>
            <person name="Haque M.S."/>
            <person name="Islam M.S."/>
            <person name="Emdad E.M."/>
            <person name="Islam M.M."/>
            <person name="Ahmed B."/>
            <person name="Halim A."/>
            <person name="Hossen Q.M.M."/>
            <person name="Hossain M.Z."/>
            <person name="Ahmed R."/>
            <person name="Khan M.M."/>
            <person name="Islam R."/>
            <person name="Rashid M.M."/>
            <person name="Khan S.A."/>
            <person name="Rahman M.S."/>
            <person name="Alam M."/>
            <person name="Yahiya A.S."/>
            <person name="Khan M.S."/>
            <person name="Azam M.S."/>
            <person name="Haque T."/>
            <person name="Lashkar M.Z.H."/>
            <person name="Akhand A.I."/>
            <person name="Morshed G."/>
            <person name="Roy S."/>
            <person name="Uddin K.S."/>
            <person name="Rabeya T."/>
            <person name="Hossain A.S."/>
            <person name="Chowdhury A."/>
            <person name="Snigdha A.R."/>
            <person name="Mortoza M.S."/>
            <person name="Matin S.A."/>
            <person name="Hoque S.M.E."/>
            <person name="Islam M.K."/>
            <person name="Roy D.K."/>
            <person name="Haider R."/>
            <person name="Moosa M.M."/>
            <person name="Elias S.M."/>
            <person name="Hasan A.M."/>
            <person name="Jahan S."/>
            <person name="Shafiuddin M."/>
            <person name="Mahmood N."/>
            <person name="Shommy N.S."/>
        </authorList>
    </citation>
    <scope>NUCLEOTIDE SEQUENCE [LARGE SCALE GENOMIC DNA]</scope>
    <source>
        <strain evidence="2">cv. O-4</strain>
    </source>
</reference>
<name>A0A1R3GMK5_9ROSI</name>
<gene>
    <name evidence="1" type="ORF">COLO4_34254</name>
</gene>
<proteinExistence type="predicted"/>
<dbReference type="EMBL" id="AWUE01022197">
    <property type="protein sequence ID" value="OMO59302.1"/>
    <property type="molecule type" value="Genomic_DNA"/>
</dbReference>
<dbReference type="Proteomes" id="UP000187203">
    <property type="component" value="Unassembled WGS sequence"/>
</dbReference>
<dbReference type="AlphaFoldDB" id="A0A1R3GMK5"/>